<evidence type="ECO:0000313" key="2">
    <source>
        <dbReference type="EMBL" id="KXU19084.1"/>
    </source>
</evidence>
<dbReference type="RefSeq" id="WP_235590986.1">
    <property type="nucleotide sequence ID" value="NZ_CP014634.1"/>
</dbReference>
<gene>
    <name evidence="2" type="ORF">WM41_0194</name>
</gene>
<evidence type="ECO:0000313" key="3">
    <source>
        <dbReference type="Proteomes" id="UP000070339"/>
    </source>
</evidence>
<evidence type="ECO:0000256" key="1">
    <source>
        <dbReference type="SAM" id="Phobius"/>
    </source>
</evidence>
<reference evidence="2 3" key="1">
    <citation type="journal article" date="2016" name="Int. J. Syst. Evol. Microbiol.">
        <title>Resolving the Complexity of Human Skin Metagenomes Using Single-Molecule Sequencing.</title>
        <authorList>
            <consortium name="NISC Comparative Sequencing Program"/>
            <person name="Tsai Y.C."/>
            <person name="Conlan S."/>
            <person name="Deming C."/>
            <person name="Segre J.A."/>
            <person name="Kong H.H."/>
            <person name="Korlach J."/>
            <person name="Oh J."/>
        </authorList>
    </citation>
    <scope>NUCLEOTIDE SEQUENCE [LARGE SCALE GENOMIC DNA]</scope>
    <source>
        <strain evidence="2 3">1B08</strain>
    </source>
</reference>
<name>A0ABR5VBV2_9CORY</name>
<accession>A0ABR5VBV2</accession>
<feature type="transmembrane region" description="Helical" evidence="1">
    <location>
        <begin position="7"/>
        <end position="29"/>
    </location>
</feature>
<comment type="caution">
    <text evidence="2">The sequence shown here is derived from an EMBL/GenBank/DDBJ whole genome shotgun (WGS) entry which is preliminary data.</text>
</comment>
<sequence>MKKLVVGMIAVVAVIVVAFVGFVGFMQWVDADSVTGDDGVAAGYSAETGGPLEASFAGEGRTRSTCGVMAT</sequence>
<keyword evidence="3" id="KW-1185">Reference proteome</keyword>
<dbReference type="GeneID" id="72413051"/>
<dbReference type="Proteomes" id="UP000070339">
    <property type="component" value="Unassembled WGS sequence"/>
</dbReference>
<keyword evidence="1" id="KW-0812">Transmembrane</keyword>
<protein>
    <submittedName>
        <fullName evidence="2">Secreted domain protein</fullName>
    </submittedName>
</protein>
<keyword evidence="1" id="KW-0472">Membrane</keyword>
<keyword evidence="1" id="KW-1133">Transmembrane helix</keyword>
<proteinExistence type="predicted"/>
<dbReference type="EMBL" id="LTEB01000012">
    <property type="protein sequence ID" value="KXU19084.1"/>
    <property type="molecule type" value="Genomic_DNA"/>
</dbReference>
<organism evidence="2 3">
    <name type="scientific">Corynebacterium simulans</name>
    <dbReference type="NCBI Taxonomy" id="146827"/>
    <lineage>
        <taxon>Bacteria</taxon>
        <taxon>Bacillati</taxon>
        <taxon>Actinomycetota</taxon>
        <taxon>Actinomycetes</taxon>
        <taxon>Mycobacteriales</taxon>
        <taxon>Corynebacteriaceae</taxon>
        <taxon>Corynebacterium</taxon>
    </lineage>
</organism>